<dbReference type="Proteomes" id="UP000494206">
    <property type="component" value="Unassembled WGS sequence"/>
</dbReference>
<name>A0A8S1F403_9PELO</name>
<evidence type="ECO:0000256" key="1">
    <source>
        <dbReference type="SAM" id="MobiDB-lite"/>
    </source>
</evidence>
<keyword evidence="4" id="KW-1185">Reference proteome</keyword>
<gene>
    <name evidence="3" type="ORF">CBOVIS_LOCUS10399</name>
</gene>
<sequence length="71" mass="8070">MRANSILFLFLVFSFVFDLSVSDEPPNGVEEPGVVMKVVRRETAPDKELETVERSKRRSSSNKRKKGRKSG</sequence>
<dbReference type="AlphaFoldDB" id="A0A8S1F403"/>
<organism evidence="3 4">
    <name type="scientific">Caenorhabditis bovis</name>
    <dbReference type="NCBI Taxonomy" id="2654633"/>
    <lineage>
        <taxon>Eukaryota</taxon>
        <taxon>Metazoa</taxon>
        <taxon>Ecdysozoa</taxon>
        <taxon>Nematoda</taxon>
        <taxon>Chromadorea</taxon>
        <taxon>Rhabditida</taxon>
        <taxon>Rhabditina</taxon>
        <taxon>Rhabditomorpha</taxon>
        <taxon>Rhabditoidea</taxon>
        <taxon>Rhabditidae</taxon>
        <taxon>Peloderinae</taxon>
        <taxon>Caenorhabditis</taxon>
    </lineage>
</organism>
<feature type="compositionally biased region" description="Basic residues" evidence="1">
    <location>
        <begin position="55"/>
        <end position="71"/>
    </location>
</feature>
<comment type="caution">
    <text evidence="3">The sequence shown here is derived from an EMBL/GenBank/DDBJ whole genome shotgun (WGS) entry which is preliminary data.</text>
</comment>
<accession>A0A8S1F403</accession>
<feature type="chain" id="PRO_5035815525" evidence="2">
    <location>
        <begin position="23"/>
        <end position="71"/>
    </location>
</feature>
<protein>
    <submittedName>
        <fullName evidence="3">Uncharacterized protein</fullName>
    </submittedName>
</protein>
<feature type="compositionally biased region" description="Basic and acidic residues" evidence="1">
    <location>
        <begin position="45"/>
        <end position="54"/>
    </location>
</feature>
<dbReference type="EMBL" id="CADEPM010000007">
    <property type="protein sequence ID" value="CAB3408644.1"/>
    <property type="molecule type" value="Genomic_DNA"/>
</dbReference>
<feature type="signal peptide" evidence="2">
    <location>
        <begin position="1"/>
        <end position="22"/>
    </location>
</feature>
<proteinExistence type="predicted"/>
<evidence type="ECO:0000313" key="4">
    <source>
        <dbReference type="Proteomes" id="UP000494206"/>
    </source>
</evidence>
<evidence type="ECO:0000256" key="2">
    <source>
        <dbReference type="SAM" id="SignalP"/>
    </source>
</evidence>
<feature type="region of interest" description="Disordered" evidence="1">
    <location>
        <begin position="45"/>
        <end position="71"/>
    </location>
</feature>
<reference evidence="3 4" key="1">
    <citation type="submission" date="2020-04" db="EMBL/GenBank/DDBJ databases">
        <authorList>
            <person name="Laetsch R D."/>
            <person name="Stevens L."/>
            <person name="Kumar S."/>
            <person name="Blaxter L. M."/>
        </authorList>
    </citation>
    <scope>NUCLEOTIDE SEQUENCE [LARGE SCALE GENOMIC DNA]</scope>
</reference>
<evidence type="ECO:0000313" key="3">
    <source>
        <dbReference type="EMBL" id="CAB3408644.1"/>
    </source>
</evidence>
<keyword evidence="2" id="KW-0732">Signal</keyword>